<gene>
    <name evidence="1" type="ORF">BDR25DRAFT_305312</name>
</gene>
<evidence type="ECO:0000313" key="2">
    <source>
        <dbReference type="Proteomes" id="UP000799755"/>
    </source>
</evidence>
<dbReference type="EMBL" id="MU003518">
    <property type="protein sequence ID" value="KAF2467861.1"/>
    <property type="molecule type" value="Genomic_DNA"/>
</dbReference>
<accession>A0ACB6QLU6</accession>
<proteinExistence type="predicted"/>
<comment type="caution">
    <text evidence="1">The sequence shown here is derived from an EMBL/GenBank/DDBJ whole genome shotgun (WGS) entry which is preliminary data.</text>
</comment>
<organism evidence="1 2">
    <name type="scientific">Lindgomyces ingoldianus</name>
    <dbReference type="NCBI Taxonomy" id="673940"/>
    <lineage>
        <taxon>Eukaryota</taxon>
        <taxon>Fungi</taxon>
        <taxon>Dikarya</taxon>
        <taxon>Ascomycota</taxon>
        <taxon>Pezizomycotina</taxon>
        <taxon>Dothideomycetes</taxon>
        <taxon>Pleosporomycetidae</taxon>
        <taxon>Pleosporales</taxon>
        <taxon>Lindgomycetaceae</taxon>
        <taxon>Lindgomyces</taxon>
    </lineage>
</organism>
<evidence type="ECO:0000313" key="1">
    <source>
        <dbReference type="EMBL" id="KAF2467861.1"/>
    </source>
</evidence>
<sequence>MSIKAVFGGASFNPAGAFNNEQAVKEAFQVLQKEGVTTLDTARLYSGSEETIGRTPGHEDFIVDTKILGGFGPGSASKDAIIRDAQDSLNRCQIKQFDILYLHAPDKSVPIEETLEGLNEVYKKGIFKRFGVSNFSAEQVQEAYDVAKSKGYPLPTVYQGNYSPVARKAESLLFPTLRKLGIVFYAYSPLAGGLLTKTKESMAAGAGRFNEKAVGGLYNKLYNKPAYIEALSEWNDIAEKEGVPKAELAYRWVGYHSALKADLGDAVIFGASSLKQIEQTAQGLKKGPLSDEAVERIQHVWKTVESVAPLDNWEVAGGA</sequence>
<keyword evidence="2" id="KW-1185">Reference proteome</keyword>
<reference evidence="1" key="1">
    <citation type="journal article" date="2020" name="Stud. Mycol.">
        <title>101 Dothideomycetes genomes: a test case for predicting lifestyles and emergence of pathogens.</title>
        <authorList>
            <person name="Haridas S."/>
            <person name="Albert R."/>
            <person name="Binder M."/>
            <person name="Bloem J."/>
            <person name="Labutti K."/>
            <person name="Salamov A."/>
            <person name="Andreopoulos B."/>
            <person name="Baker S."/>
            <person name="Barry K."/>
            <person name="Bills G."/>
            <person name="Bluhm B."/>
            <person name="Cannon C."/>
            <person name="Castanera R."/>
            <person name="Culley D."/>
            <person name="Daum C."/>
            <person name="Ezra D."/>
            <person name="Gonzalez J."/>
            <person name="Henrissat B."/>
            <person name="Kuo A."/>
            <person name="Liang C."/>
            <person name="Lipzen A."/>
            <person name="Lutzoni F."/>
            <person name="Magnuson J."/>
            <person name="Mondo S."/>
            <person name="Nolan M."/>
            <person name="Ohm R."/>
            <person name="Pangilinan J."/>
            <person name="Park H.-J."/>
            <person name="Ramirez L."/>
            <person name="Alfaro M."/>
            <person name="Sun H."/>
            <person name="Tritt A."/>
            <person name="Yoshinaga Y."/>
            <person name="Zwiers L.-H."/>
            <person name="Turgeon B."/>
            <person name="Goodwin S."/>
            <person name="Spatafora J."/>
            <person name="Crous P."/>
            <person name="Grigoriev I."/>
        </authorList>
    </citation>
    <scope>NUCLEOTIDE SEQUENCE</scope>
    <source>
        <strain evidence="1">ATCC 200398</strain>
    </source>
</reference>
<name>A0ACB6QLU6_9PLEO</name>
<dbReference type="Proteomes" id="UP000799755">
    <property type="component" value="Unassembled WGS sequence"/>
</dbReference>
<protein>
    <submittedName>
        <fullName evidence="1">Aldo/keto reductase</fullName>
    </submittedName>
</protein>